<dbReference type="Proteomes" id="UP000183155">
    <property type="component" value="Unassembled WGS sequence"/>
</dbReference>
<dbReference type="OrthoDB" id="9807558at2"/>
<dbReference type="EMBL" id="FNRS01000001">
    <property type="protein sequence ID" value="SEC16910.1"/>
    <property type="molecule type" value="Genomic_DNA"/>
</dbReference>
<dbReference type="SUPFAM" id="SSF55781">
    <property type="entry name" value="GAF domain-like"/>
    <property type="match status" value="1"/>
</dbReference>
<evidence type="ECO:0000256" key="2">
    <source>
        <dbReference type="ARBA" id="ARBA00023125"/>
    </source>
</evidence>
<evidence type="ECO:0000259" key="4">
    <source>
        <dbReference type="PROSITE" id="PS51077"/>
    </source>
</evidence>
<dbReference type="Pfam" id="PF09339">
    <property type="entry name" value="HTH_IclR"/>
    <property type="match status" value="1"/>
</dbReference>
<dbReference type="PROSITE" id="PS51077">
    <property type="entry name" value="HTH_ICLR"/>
    <property type="match status" value="1"/>
</dbReference>
<evidence type="ECO:0000256" key="1">
    <source>
        <dbReference type="ARBA" id="ARBA00023015"/>
    </source>
</evidence>
<keyword evidence="2 7" id="KW-0238">DNA-binding</keyword>
<dbReference type="GO" id="GO:0045892">
    <property type="term" value="P:negative regulation of DNA-templated transcription"/>
    <property type="evidence" value="ECO:0007669"/>
    <property type="project" value="TreeGrafter"/>
</dbReference>
<evidence type="ECO:0000313" key="8">
    <source>
        <dbReference type="Proteomes" id="UP000036395"/>
    </source>
</evidence>
<feature type="domain" description="HTH iclR-type" evidence="4">
    <location>
        <begin position="10"/>
        <end position="72"/>
    </location>
</feature>
<evidence type="ECO:0000259" key="5">
    <source>
        <dbReference type="PROSITE" id="PS51078"/>
    </source>
</evidence>
<dbReference type="InterPro" id="IPR014757">
    <property type="entry name" value="Tscrpt_reg_IclR_C"/>
</dbReference>
<dbReference type="AlphaFoldDB" id="A0A0J6GLL0"/>
<reference evidence="6 8" key="1">
    <citation type="submission" date="2015-02" db="EMBL/GenBank/DDBJ databases">
        <title>Pseudomonas helleri sp. nov. and Pseudomonas weihenstephanensis sp. nov., isolated from raw cows milk.</title>
        <authorList>
            <person name="von Neubeck M."/>
            <person name="Huptas C."/>
            <person name="Wenning M."/>
            <person name="Scherer S."/>
        </authorList>
    </citation>
    <scope>NUCLEOTIDE SEQUENCE [LARGE SCALE GENOMIC DNA]</scope>
    <source>
        <strain evidence="6 8">DSM 21104</strain>
    </source>
</reference>
<dbReference type="InterPro" id="IPR029016">
    <property type="entry name" value="GAF-like_dom_sf"/>
</dbReference>
<dbReference type="PATRIC" id="fig|47884.3.peg.4584"/>
<evidence type="ECO:0000256" key="3">
    <source>
        <dbReference type="ARBA" id="ARBA00023163"/>
    </source>
</evidence>
<feature type="domain" description="IclR-ED" evidence="5">
    <location>
        <begin position="73"/>
        <end position="257"/>
    </location>
</feature>
<dbReference type="InterPro" id="IPR036390">
    <property type="entry name" value="WH_DNA-bd_sf"/>
</dbReference>
<dbReference type="PANTHER" id="PTHR30136:SF34">
    <property type="entry name" value="TRANSCRIPTIONAL REGULATOR"/>
    <property type="match status" value="1"/>
</dbReference>
<dbReference type="GO" id="GO:0003700">
    <property type="term" value="F:DNA-binding transcription factor activity"/>
    <property type="evidence" value="ECO:0007669"/>
    <property type="project" value="TreeGrafter"/>
</dbReference>
<dbReference type="InterPro" id="IPR050707">
    <property type="entry name" value="HTH_MetabolicPath_Reg"/>
</dbReference>
<dbReference type="Gene3D" id="1.10.10.10">
    <property type="entry name" value="Winged helix-like DNA-binding domain superfamily/Winged helix DNA-binding domain"/>
    <property type="match status" value="1"/>
</dbReference>
<organism evidence="6 8">
    <name type="scientific">Pseudomonas taetrolens</name>
    <dbReference type="NCBI Taxonomy" id="47884"/>
    <lineage>
        <taxon>Bacteria</taxon>
        <taxon>Pseudomonadati</taxon>
        <taxon>Pseudomonadota</taxon>
        <taxon>Gammaproteobacteria</taxon>
        <taxon>Pseudomonadales</taxon>
        <taxon>Pseudomonadaceae</taxon>
        <taxon>Pseudomonas</taxon>
    </lineage>
</organism>
<evidence type="ECO:0000313" key="6">
    <source>
        <dbReference type="EMBL" id="KMM83009.1"/>
    </source>
</evidence>
<keyword evidence="9" id="KW-1185">Reference proteome</keyword>
<dbReference type="Proteomes" id="UP000036395">
    <property type="component" value="Unassembled WGS sequence"/>
</dbReference>
<dbReference type="PROSITE" id="PS51078">
    <property type="entry name" value="ICLR_ED"/>
    <property type="match status" value="1"/>
</dbReference>
<dbReference type="EMBL" id="JYLA01000009">
    <property type="protein sequence ID" value="KMM83009.1"/>
    <property type="molecule type" value="Genomic_DNA"/>
</dbReference>
<dbReference type="SMART" id="SM00346">
    <property type="entry name" value="HTH_ICLR"/>
    <property type="match status" value="1"/>
</dbReference>
<reference evidence="7 9" key="2">
    <citation type="submission" date="2016-10" db="EMBL/GenBank/DDBJ databases">
        <authorList>
            <person name="Varghese N."/>
            <person name="Submissions S."/>
        </authorList>
    </citation>
    <scope>NUCLEOTIDE SEQUENCE [LARGE SCALE GENOMIC DNA]</scope>
    <source>
        <strain evidence="7 9">BS3652</strain>
    </source>
</reference>
<dbReference type="GO" id="GO:0003677">
    <property type="term" value="F:DNA binding"/>
    <property type="evidence" value="ECO:0007669"/>
    <property type="project" value="UniProtKB-KW"/>
</dbReference>
<dbReference type="InterPro" id="IPR005471">
    <property type="entry name" value="Tscrpt_reg_IclR_N"/>
</dbReference>
<dbReference type="STRING" id="47884.SAMN04490203_1927"/>
<evidence type="ECO:0000313" key="7">
    <source>
        <dbReference type="EMBL" id="SEC16910.1"/>
    </source>
</evidence>
<evidence type="ECO:0000313" key="9">
    <source>
        <dbReference type="Proteomes" id="UP000183155"/>
    </source>
</evidence>
<dbReference type="RefSeq" id="WP_048383409.1">
    <property type="nucleotide sequence ID" value="NZ_FNRS01000001.1"/>
</dbReference>
<gene>
    <name evidence="7" type="ORF">SAMN04490203_1927</name>
    <name evidence="6" type="ORF">TU78_20390</name>
</gene>
<keyword evidence="1" id="KW-0805">Transcription regulation</keyword>
<dbReference type="InterPro" id="IPR036388">
    <property type="entry name" value="WH-like_DNA-bd_sf"/>
</dbReference>
<dbReference type="Gene3D" id="3.30.450.40">
    <property type="match status" value="1"/>
</dbReference>
<sequence length="258" mass="28444">MSDHNNPLFNQSLEKGLAVLRGFGAARRTMNLADIAQVAGISKSSAQRMIHTLEELGYVRKHPQSRRFQLTPKVMEIGYNYLAADILVDVANPYLAELNQITGETVNLTEPDGLDMVYVARFVAPKFIPVHMPIGSRIPMYCSGAGRAYLSVLGDDEIHAMLESSDRVTFTQYTQTDISSIFKRIQNSRAQGYATNQEEMFLGDMTIAAPVINSHGLPVASVHLAVPCSRWTLPDAEQKLASSVIQCARSISNSIRTL</sequence>
<dbReference type="SUPFAM" id="SSF46785">
    <property type="entry name" value="Winged helix' DNA-binding domain"/>
    <property type="match status" value="1"/>
</dbReference>
<dbReference type="FunFam" id="1.10.10.10:FF:000056">
    <property type="entry name" value="IclR family transcriptional regulator"/>
    <property type="match status" value="1"/>
</dbReference>
<name>A0A0J6GLL0_PSETA</name>
<proteinExistence type="predicted"/>
<dbReference type="PANTHER" id="PTHR30136">
    <property type="entry name" value="HELIX-TURN-HELIX TRANSCRIPTIONAL REGULATOR, ICLR FAMILY"/>
    <property type="match status" value="1"/>
</dbReference>
<accession>A0A0J6GLL0</accession>
<dbReference type="Pfam" id="PF01614">
    <property type="entry name" value="IclR_C"/>
    <property type="match status" value="1"/>
</dbReference>
<keyword evidence="3" id="KW-0804">Transcription</keyword>
<protein>
    <submittedName>
        <fullName evidence="7">DNA-binding transcriptional regulator, IclR family</fullName>
    </submittedName>
    <submittedName>
        <fullName evidence="6">IclR family transcriptional regulator</fullName>
    </submittedName>
</protein>
<comment type="caution">
    <text evidence="6">The sequence shown here is derived from an EMBL/GenBank/DDBJ whole genome shotgun (WGS) entry which is preliminary data.</text>
</comment>